<reference evidence="8 9" key="1">
    <citation type="submission" date="2024-01" db="EMBL/GenBank/DDBJ databases">
        <authorList>
            <person name="Waweru B."/>
        </authorList>
    </citation>
    <scope>NUCLEOTIDE SEQUENCE [LARGE SCALE GENOMIC DNA]</scope>
</reference>
<dbReference type="GO" id="GO:0009649">
    <property type="term" value="P:entrainment of circadian clock"/>
    <property type="evidence" value="ECO:0007669"/>
    <property type="project" value="TreeGrafter"/>
</dbReference>
<organism evidence="8 9">
    <name type="scientific">Dovyalis caffra</name>
    <dbReference type="NCBI Taxonomy" id="77055"/>
    <lineage>
        <taxon>Eukaryota</taxon>
        <taxon>Viridiplantae</taxon>
        <taxon>Streptophyta</taxon>
        <taxon>Embryophyta</taxon>
        <taxon>Tracheophyta</taxon>
        <taxon>Spermatophyta</taxon>
        <taxon>Magnoliopsida</taxon>
        <taxon>eudicotyledons</taxon>
        <taxon>Gunneridae</taxon>
        <taxon>Pentapetalae</taxon>
        <taxon>rosids</taxon>
        <taxon>fabids</taxon>
        <taxon>Malpighiales</taxon>
        <taxon>Salicaceae</taxon>
        <taxon>Flacourtieae</taxon>
        <taxon>Dovyalis</taxon>
    </lineage>
</organism>
<keyword evidence="4" id="KW-0539">Nucleus</keyword>
<feature type="compositionally biased region" description="Polar residues" evidence="5">
    <location>
        <begin position="1"/>
        <end position="27"/>
    </location>
</feature>
<comment type="subcellular location">
    <subcellularLocation>
        <location evidence="1">Nucleus</location>
    </subcellularLocation>
</comment>
<accession>A0AAV1QW30</accession>
<comment type="similarity">
    <text evidence="2">Belongs to the EARLY FLOWERING 4 family.</text>
</comment>
<keyword evidence="9" id="KW-1185">Reference proteome</keyword>
<dbReference type="PANTHER" id="PTHR33469">
    <property type="entry name" value="PROTEIN ELF4-LIKE 4"/>
    <property type="match status" value="1"/>
</dbReference>
<evidence type="ECO:0000256" key="1">
    <source>
        <dbReference type="ARBA" id="ARBA00004123"/>
    </source>
</evidence>
<comment type="caution">
    <text evidence="8">The sequence shown here is derived from an EMBL/GenBank/DDBJ whole genome shotgun (WGS) entry which is preliminary data.</text>
</comment>
<dbReference type="GO" id="GO:0048511">
    <property type="term" value="P:rhythmic process"/>
    <property type="evidence" value="ECO:0007669"/>
    <property type="project" value="UniProtKB-KW"/>
</dbReference>
<dbReference type="Pfam" id="PF07011">
    <property type="entry name" value="Elf4"/>
    <property type="match status" value="1"/>
</dbReference>
<dbReference type="Proteomes" id="UP001314170">
    <property type="component" value="Unassembled WGS sequence"/>
</dbReference>
<keyword evidence="6" id="KW-0472">Membrane</keyword>
<sequence length="214" mass="23626">MNTSLDSFSAAASSMEDTSNPTITTNKNRNKEDEVDAEVWATFNNSFRQVQSVLDRNRVLIQQVNDNHQSRIPDNMVKNVALIQELNGNISKVVGLYSDLNSNFSFAYQQRNHNGNETNGVSVSVEGRIYAVSVVVYVLQAVGSLLLNFRVTVIARRVILQLVVCFCVFMIGLQDKVLLPAILKQNQVLLGGKEKSVDTKAASCAVFEHPAAAY</sequence>
<gene>
    <name evidence="8" type="ORF">DCAF_LOCUS3550</name>
</gene>
<evidence type="ECO:0000256" key="4">
    <source>
        <dbReference type="ARBA" id="ARBA00023242"/>
    </source>
</evidence>
<dbReference type="GO" id="GO:0005634">
    <property type="term" value="C:nucleus"/>
    <property type="evidence" value="ECO:0007669"/>
    <property type="project" value="UniProtKB-SubCell"/>
</dbReference>
<feature type="region of interest" description="Disordered" evidence="5">
    <location>
        <begin position="1"/>
        <end position="30"/>
    </location>
</feature>
<dbReference type="InterPro" id="IPR009741">
    <property type="entry name" value="EARLY_FLOWERING_4_dom"/>
</dbReference>
<evidence type="ECO:0000259" key="7">
    <source>
        <dbReference type="Pfam" id="PF07011"/>
    </source>
</evidence>
<keyword evidence="6" id="KW-0812">Transmembrane</keyword>
<evidence type="ECO:0000313" key="8">
    <source>
        <dbReference type="EMBL" id="CAK7325858.1"/>
    </source>
</evidence>
<dbReference type="InterPro" id="IPR040462">
    <property type="entry name" value="EARLY_FLOWERING_4"/>
</dbReference>
<feature type="transmembrane region" description="Helical" evidence="6">
    <location>
        <begin position="154"/>
        <end position="173"/>
    </location>
</feature>
<proteinExistence type="inferred from homology"/>
<dbReference type="AlphaFoldDB" id="A0AAV1QW30"/>
<evidence type="ECO:0000256" key="3">
    <source>
        <dbReference type="ARBA" id="ARBA00023108"/>
    </source>
</evidence>
<protein>
    <recommendedName>
        <fullName evidence="7">Protein EARLY FLOWERING 4 domain-containing protein</fullName>
    </recommendedName>
</protein>
<evidence type="ECO:0000256" key="5">
    <source>
        <dbReference type="SAM" id="MobiDB-lite"/>
    </source>
</evidence>
<name>A0AAV1QW30_9ROSI</name>
<dbReference type="GO" id="GO:0042753">
    <property type="term" value="P:positive regulation of circadian rhythm"/>
    <property type="evidence" value="ECO:0007669"/>
    <property type="project" value="InterPro"/>
</dbReference>
<evidence type="ECO:0000313" key="9">
    <source>
        <dbReference type="Proteomes" id="UP001314170"/>
    </source>
</evidence>
<feature type="domain" description="Protein EARLY FLOWERING 4" evidence="7">
    <location>
        <begin position="34"/>
        <end position="114"/>
    </location>
</feature>
<dbReference type="EMBL" id="CAWUPB010000850">
    <property type="protein sequence ID" value="CAK7325858.1"/>
    <property type="molecule type" value="Genomic_DNA"/>
</dbReference>
<keyword evidence="6" id="KW-1133">Transmembrane helix</keyword>
<keyword evidence="3" id="KW-0090">Biological rhythms</keyword>
<feature type="transmembrane region" description="Helical" evidence="6">
    <location>
        <begin position="129"/>
        <end position="147"/>
    </location>
</feature>
<evidence type="ECO:0000256" key="6">
    <source>
        <dbReference type="SAM" id="Phobius"/>
    </source>
</evidence>
<evidence type="ECO:0000256" key="2">
    <source>
        <dbReference type="ARBA" id="ARBA00009514"/>
    </source>
</evidence>
<dbReference type="PANTHER" id="PTHR33469:SF5">
    <property type="entry name" value="PROTEIN EARLY FLOWERING 4"/>
    <property type="match status" value="1"/>
</dbReference>